<dbReference type="EMBL" id="LIUT01000001">
    <property type="protein sequence ID" value="KOR90758.1"/>
    <property type="molecule type" value="Genomic_DNA"/>
</dbReference>
<organism evidence="3 4">
    <name type="scientific">Paenibacillus solani</name>
    <dbReference type="NCBI Taxonomy" id="1705565"/>
    <lineage>
        <taxon>Bacteria</taxon>
        <taxon>Bacillati</taxon>
        <taxon>Bacillota</taxon>
        <taxon>Bacilli</taxon>
        <taxon>Bacillales</taxon>
        <taxon>Paenibacillaceae</taxon>
        <taxon>Paenibacillus</taxon>
    </lineage>
</organism>
<dbReference type="InterPro" id="IPR025237">
    <property type="entry name" value="DUF4183"/>
</dbReference>
<feature type="compositionally biased region" description="Low complexity" evidence="1">
    <location>
        <begin position="81"/>
        <end position="95"/>
    </location>
</feature>
<feature type="region of interest" description="Disordered" evidence="1">
    <location>
        <begin position="1"/>
        <end position="96"/>
    </location>
</feature>
<gene>
    <name evidence="3" type="ORF">AM231_12045</name>
</gene>
<comment type="caution">
    <text evidence="3">The sequence shown here is derived from an EMBL/GenBank/DDBJ whole genome shotgun (WGS) entry which is preliminary data.</text>
</comment>
<feature type="domain" description="DUF4183" evidence="2">
    <location>
        <begin position="129"/>
        <end position="192"/>
    </location>
</feature>
<evidence type="ECO:0000313" key="4">
    <source>
        <dbReference type="Proteomes" id="UP000036932"/>
    </source>
</evidence>
<evidence type="ECO:0000256" key="1">
    <source>
        <dbReference type="SAM" id="MobiDB-lite"/>
    </source>
</evidence>
<dbReference type="Pfam" id="PF13799">
    <property type="entry name" value="DUF4183"/>
    <property type="match status" value="1"/>
</dbReference>
<evidence type="ECO:0000259" key="2">
    <source>
        <dbReference type="Pfam" id="PF13799"/>
    </source>
</evidence>
<dbReference type="Gene3D" id="1.20.5.320">
    <property type="entry name" value="6-Phosphogluconate Dehydrogenase, domain 3"/>
    <property type="match status" value="1"/>
</dbReference>
<accession>A0A0M1P8G3</accession>
<dbReference type="Proteomes" id="UP000036932">
    <property type="component" value="Unassembled WGS sequence"/>
</dbReference>
<dbReference type="PATRIC" id="fig|1705565.3.peg.4426"/>
<feature type="compositionally biased region" description="Low complexity" evidence="1">
    <location>
        <begin position="57"/>
        <end position="69"/>
    </location>
</feature>
<dbReference type="PANTHER" id="PTHR24637">
    <property type="entry name" value="COLLAGEN"/>
    <property type="match status" value="1"/>
</dbReference>
<protein>
    <recommendedName>
        <fullName evidence="2">DUF4183 domain-containing protein</fullName>
    </recommendedName>
</protein>
<name>A0A0M1P8G3_9BACL</name>
<proteinExistence type="predicted"/>
<keyword evidence="4" id="KW-1185">Reference proteome</keyword>
<reference evidence="4" key="1">
    <citation type="submission" date="2015-08" db="EMBL/GenBank/DDBJ databases">
        <title>Genome sequencing project for genomic taxonomy and phylogenomics of Bacillus-like bacteria.</title>
        <authorList>
            <person name="Liu B."/>
            <person name="Wang J."/>
            <person name="Zhu Y."/>
            <person name="Liu G."/>
            <person name="Chen Q."/>
            <person name="Chen Z."/>
            <person name="Lan J."/>
            <person name="Che J."/>
            <person name="Ge C."/>
            <person name="Shi H."/>
            <person name="Pan Z."/>
            <person name="Liu X."/>
        </authorList>
    </citation>
    <scope>NUCLEOTIDE SEQUENCE [LARGE SCALE GENOMIC DNA]</scope>
    <source>
        <strain evidence="4">FJAT-22460</strain>
    </source>
</reference>
<evidence type="ECO:0000313" key="3">
    <source>
        <dbReference type="EMBL" id="KOR90758.1"/>
    </source>
</evidence>
<dbReference type="Pfam" id="PF01391">
    <property type="entry name" value="Collagen"/>
    <property type="match status" value="1"/>
</dbReference>
<dbReference type="PANTHER" id="PTHR24637:SF421">
    <property type="entry name" value="CUTICLE COLLAGEN DPY-2"/>
    <property type="match status" value="1"/>
</dbReference>
<sequence>PGIPGPVGPQGAQGPPGIPGTDGLPGIPGSVGPRGAQGSPGTPGRDGPPGIPGPVGPQGVQGSPGTPGREGPPGIPGPVGPQGAQGPQGPQGIPGSVIVPEIRVQPTTLRYFYQLMAEVSLDTPFIITAEQFTDDNGNHSFQSLEVGSNSSSTLYINGMIQEGRIYTLTSEALTLYSPGDVLQLGTPILLEVLYLTVQVVT</sequence>
<dbReference type="InterPro" id="IPR008160">
    <property type="entry name" value="Collagen"/>
</dbReference>
<feature type="non-terminal residue" evidence="3">
    <location>
        <position position="1"/>
    </location>
</feature>
<dbReference type="AlphaFoldDB" id="A0A0M1P8G3"/>